<feature type="region of interest" description="Disordered" evidence="3">
    <location>
        <begin position="256"/>
        <end position="354"/>
    </location>
</feature>
<dbReference type="EMBL" id="CATQJL010000001">
    <property type="protein sequence ID" value="CAJ0591616.1"/>
    <property type="molecule type" value="Genomic_DNA"/>
</dbReference>
<evidence type="ECO:0000256" key="1">
    <source>
        <dbReference type="ARBA" id="ARBA00004123"/>
    </source>
</evidence>
<dbReference type="SMART" id="SM00731">
    <property type="entry name" value="SprT"/>
    <property type="match status" value="1"/>
</dbReference>
<dbReference type="GO" id="GO:0003697">
    <property type="term" value="F:single-stranded DNA binding"/>
    <property type="evidence" value="ECO:0007669"/>
    <property type="project" value="InterPro"/>
</dbReference>
<reference evidence="5" key="1">
    <citation type="submission" date="2023-07" db="EMBL/GenBank/DDBJ databases">
        <authorList>
            <consortium name="CYATHOMIX"/>
        </authorList>
    </citation>
    <scope>NUCLEOTIDE SEQUENCE</scope>
    <source>
        <strain evidence="5">N/A</strain>
    </source>
</reference>
<dbReference type="PANTHER" id="PTHR21220">
    <property type="entry name" value="DNA-DEPENDENT METALLOPROTEASE SPRTN"/>
    <property type="match status" value="1"/>
</dbReference>
<feature type="compositionally biased region" description="Polar residues" evidence="3">
    <location>
        <begin position="256"/>
        <end position="271"/>
    </location>
</feature>
<evidence type="ECO:0000313" key="6">
    <source>
        <dbReference type="Proteomes" id="UP001176961"/>
    </source>
</evidence>
<comment type="caution">
    <text evidence="5">The sequence shown here is derived from an EMBL/GenBank/DDBJ whole genome shotgun (WGS) entry which is preliminary data.</text>
</comment>
<feature type="domain" description="SprT-like" evidence="4">
    <location>
        <begin position="23"/>
        <end position="192"/>
    </location>
</feature>
<comment type="subcellular location">
    <subcellularLocation>
        <location evidence="1">Nucleus</location>
    </subcellularLocation>
</comment>
<dbReference type="GO" id="GO:0005634">
    <property type="term" value="C:nucleus"/>
    <property type="evidence" value="ECO:0007669"/>
    <property type="project" value="UniProtKB-SubCell"/>
</dbReference>
<feature type="compositionally biased region" description="Low complexity" evidence="3">
    <location>
        <begin position="312"/>
        <end position="327"/>
    </location>
</feature>
<dbReference type="InterPro" id="IPR006640">
    <property type="entry name" value="SprT-like_domain"/>
</dbReference>
<gene>
    <name evidence="5" type="ORF">CYNAS_LOCUS3599</name>
</gene>
<keyword evidence="2" id="KW-0539">Nucleus</keyword>
<organism evidence="5 6">
    <name type="scientific">Cylicocyclus nassatus</name>
    <name type="common">Nematode worm</name>
    <dbReference type="NCBI Taxonomy" id="53992"/>
    <lineage>
        <taxon>Eukaryota</taxon>
        <taxon>Metazoa</taxon>
        <taxon>Ecdysozoa</taxon>
        <taxon>Nematoda</taxon>
        <taxon>Chromadorea</taxon>
        <taxon>Rhabditida</taxon>
        <taxon>Rhabditina</taxon>
        <taxon>Rhabditomorpha</taxon>
        <taxon>Strongyloidea</taxon>
        <taxon>Strongylidae</taxon>
        <taxon>Cylicocyclus</taxon>
    </lineage>
</organism>
<dbReference type="GO" id="GO:0004222">
    <property type="term" value="F:metalloendopeptidase activity"/>
    <property type="evidence" value="ECO:0007669"/>
    <property type="project" value="InterPro"/>
</dbReference>
<dbReference type="GO" id="GO:0031593">
    <property type="term" value="F:polyubiquitin modification-dependent protein binding"/>
    <property type="evidence" value="ECO:0007669"/>
    <property type="project" value="TreeGrafter"/>
</dbReference>
<dbReference type="Proteomes" id="UP001176961">
    <property type="component" value="Unassembled WGS sequence"/>
</dbReference>
<name>A0AA36DQQ9_CYLNA</name>
<sequence length="452" mass="49940">MGIAHAMLYDLVDPALELSDPCPDIHMLFIDFNDRFFEGALSRCEVKWSPRMYSCAGVCSYEGRSGMCSVRLSLPLLKLRPRKDLVETLLHEMIHAYLFVTKRDRDRDGHGPDFQYHMNRINRIANTKITIYHSFHDEVNLYKTHVWRCDGPCRDRKPFYGYVKRSSNRAPGPNDLWWSSHKASCNGTFQKIQEPDGYGQKKRKATNNENAVPEKKISPNSLHKYFTGSGQVLGTLTSSQTTGTPKSSRLLNLFSSGTAQGSSTVGNTTKNVEGRVPVIGTANEDSKKIPNKKVPGPKKNISPNSLDRYFKTTSGSQSSQVSTSASQPLGAPKQQRSGSSVTNSTDSFKDDVGKPAPTEIIDIELVAGPSWLLPATSSSDGLGSATCPIEIAEDLEPSQHSSTSQPSHYPTAAFLDKTDQVNLSKHVYCPSCGDRVIEFYINEHLDLCIAAQ</sequence>
<dbReference type="GO" id="GO:0006974">
    <property type="term" value="P:DNA damage response"/>
    <property type="evidence" value="ECO:0007669"/>
    <property type="project" value="InterPro"/>
</dbReference>
<dbReference type="InterPro" id="IPR044245">
    <property type="entry name" value="Spartan"/>
</dbReference>
<keyword evidence="6" id="KW-1185">Reference proteome</keyword>
<dbReference type="AlphaFoldDB" id="A0AA36DQQ9"/>
<feature type="compositionally biased region" description="Polar residues" evidence="3">
    <location>
        <begin position="334"/>
        <end position="346"/>
    </location>
</feature>
<dbReference type="Pfam" id="PF22934">
    <property type="entry name" value="SPRTN_ZBD"/>
    <property type="match status" value="1"/>
</dbReference>
<accession>A0AA36DQQ9</accession>
<dbReference type="Pfam" id="PF10263">
    <property type="entry name" value="SprT-like"/>
    <property type="match status" value="1"/>
</dbReference>
<feature type="region of interest" description="Disordered" evidence="3">
    <location>
        <begin position="194"/>
        <end position="215"/>
    </location>
</feature>
<protein>
    <recommendedName>
        <fullName evidence="4">SprT-like domain-containing protein</fullName>
    </recommendedName>
</protein>
<evidence type="ECO:0000313" key="5">
    <source>
        <dbReference type="EMBL" id="CAJ0591616.1"/>
    </source>
</evidence>
<evidence type="ECO:0000256" key="2">
    <source>
        <dbReference type="ARBA" id="ARBA00023242"/>
    </source>
</evidence>
<dbReference type="PANTHER" id="PTHR21220:SF0">
    <property type="entry name" value="DNA-DEPENDENT METALLOPROTEASE SPRTN"/>
    <property type="match status" value="1"/>
</dbReference>
<proteinExistence type="predicted"/>
<evidence type="ECO:0000259" key="4">
    <source>
        <dbReference type="SMART" id="SM00731"/>
    </source>
</evidence>
<evidence type="ECO:0000256" key="3">
    <source>
        <dbReference type="SAM" id="MobiDB-lite"/>
    </source>
</evidence>
<dbReference type="InterPro" id="IPR055220">
    <property type="entry name" value="SPRTN_ZBD"/>
</dbReference>